<comment type="caution">
    <text evidence="6">The sequence shown here is derived from an EMBL/GenBank/DDBJ whole genome shotgun (WGS) entry which is preliminary data.</text>
</comment>
<dbReference type="PANTHER" id="PTHR31544:SF2">
    <property type="entry name" value="AIG2-LIKE PROTEIN D"/>
    <property type="match status" value="1"/>
</dbReference>
<evidence type="ECO:0000259" key="5">
    <source>
        <dbReference type="Pfam" id="PF06094"/>
    </source>
</evidence>
<dbReference type="Pfam" id="PF06094">
    <property type="entry name" value="GGACT"/>
    <property type="match status" value="1"/>
</dbReference>
<evidence type="ECO:0000313" key="6">
    <source>
        <dbReference type="EMBL" id="KAH7284649.1"/>
    </source>
</evidence>
<evidence type="ECO:0000256" key="2">
    <source>
        <dbReference type="ARBA" id="ARBA00008861"/>
    </source>
</evidence>
<dbReference type="GO" id="GO:0016740">
    <property type="term" value="F:transferase activity"/>
    <property type="evidence" value="ECO:0007669"/>
    <property type="project" value="UniProtKB-KW"/>
</dbReference>
<gene>
    <name evidence="6" type="ORF">KP509_34G064300</name>
</gene>
<name>A0A8T2QL43_CERRI</name>
<accession>A0A8T2QL43</accession>
<dbReference type="Gene3D" id="3.10.490.10">
    <property type="entry name" value="Gamma-glutamyl cyclotransferase-like"/>
    <property type="match status" value="1"/>
</dbReference>
<keyword evidence="3" id="KW-0808">Transferase</keyword>
<comment type="similarity">
    <text evidence="2">Belongs to the gamma-glutamylcyclotransferase family.</text>
</comment>
<dbReference type="OrthoDB" id="1044435at2759"/>
<sequence length="150" mass="17308">MGSLGAHNVFVYGSLLADEVVSTLLRRLPTTYPAFLSDFHRFSIKGRNYPAILPAKGDKVLGRVLFGLSDNELSILDDFEDEEYLRKSVEVQRLEDGSKLQSFAYVWADVDDEELYGDWDYEEWRRVHFESFLAMSSEFADDRIAVRPKE</sequence>
<evidence type="ECO:0000256" key="4">
    <source>
        <dbReference type="ARBA" id="ARBA00030602"/>
    </source>
</evidence>
<dbReference type="InterPro" id="IPR009288">
    <property type="entry name" value="AIG2-like_dom"/>
</dbReference>
<protein>
    <recommendedName>
        <fullName evidence="4">Putative gamma-glutamylcyclotransferase</fullName>
    </recommendedName>
</protein>
<dbReference type="CDD" id="cd06661">
    <property type="entry name" value="GGCT_like"/>
    <property type="match status" value="1"/>
</dbReference>
<dbReference type="OMA" id="DPEPWQK"/>
<evidence type="ECO:0000256" key="1">
    <source>
        <dbReference type="ARBA" id="ARBA00002782"/>
    </source>
</evidence>
<evidence type="ECO:0000313" key="7">
    <source>
        <dbReference type="Proteomes" id="UP000825935"/>
    </source>
</evidence>
<feature type="domain" description="Gamma-glutamylcyclotransferase AIG2-like" evidence="5">
    <location>
        <begin position="9"/>
        <end position="120"/>
    </location>
</feature>
<proteinExistence type="inferred from homology"/>
<dbReference type="InterPro" id="IPR045038">
    <property type="entry name" value="AIG2-like"/>
</dbReference>
<evidence type="ECO:0000256" key="3">
    <source>
        <dbReference type="ARBA" id="ARBA00022679"/>
    </source>
</evidence>
<dbReference type="Proteomes" id="UP000825935">
    <property type="component" value="Chromosome 34"/>
</dbReference>
<organism evidence="6 7">
    <name type="scientific">Ceratopteris richardii</name>
    <name type="common">Triangle waterfern</name>
    <dbReference type="NCBI Taxonomy" id="49495"/>
    <lineage>
        <taxon>Eukaryota</taxon>
        <taxon>Viridiplantae</taxon>
        <taxon>Streptophyta</taxon>
        <taxon>Embryophyta</taxon>
        <taxon>Tracheophyta</taxon>
        <taxon>Polypodiopsida</taxon>
        <taxon>Polypodiidae</taxon>
        <taxon>Polypodiales</taxon>
        <taxon>Pteridineae</taxon>
        <taxon>Pteridaceae</taxon>
        <taxon>Parkerioideae</taxon>
        <taxon>Ceratopteris</taxon>
    </lineage>
</organism>
<dbReference type="InterPro" id="IPR013024">
    <property type="entry name" value="GGCT-like"/>
</dbReference>
<keyword evidence="7" id="KW-1185">Reference proteome</keyword>
<dbReference type="InterPro" id="IPR036568">
    <property type="entry name" value="GGCT-like_sf"/>
</dbReference>
<dbReference type="EMBL" id="CM035439">
    <property type="protein sequence ID" value="KAH7284649.1"/>
    <property type="molecule type" value="Genomic_DNA"/>
</dbReference>
<reference evidence="6" key="1">
    <citation type="submission" date="2021-08" db="EMBL/GenBank/DDBJ databases">
        <title>WGS assembly of Ceratopteris richardii.</title>
        <authorList>
            <person name="Marchant D.B."/>
            <person name="Chen G."/>
            <person name="Jenkins J."/>
            <person name="Shu S."/>
            <person name="Leebens-Mack J."/>
            <person name="Grimwood J."/>
            <person name="Schmutz J."/>
            <person name="Soltis P."/>
            <person name="Soltis D."/>
            <person name="Chen Z.-H."/>
        </authorList>
    </citation>
    <scope>NUCLEOTIDE SEQUENCE</scope>
    <source>
        <strain evidence="6">Whitten #5841</strain>
        <tissue evidence="6">Leaf</tissue>
    </source>
</reference>
<comment type="function">
    <text evidence="1">Putative gamma-glutamylcyclotransferase.</text>
</comment>
<dbReference type="Gene3D" id="6.10.250.210">
    <property type="match status" value="1"/>
</dbReference>
<dbReference type="AlphaFoldDB" id="A0A8T2QL43"/>
<dbReference type="SUPFAM" id="SSF110857">
    <property type="entry name" value="Gamma-glutamyl cyclotransferase-like"/>
    <property type="match status" value="1"/>
</dbReference>
<dbReference type="PANTHER" id="PTHR31544">
    <property type="entry name" value="AIG2-LIKE PROTEIN D"/>
    <property type="match status" value="1"/>
</dbReference>